<feature type="signal peptide" evidence="2">
    <location>
        <begin position="1"/>
        <end position="34"/>
    </location>
</feature>
<name>A0A852WFA3_9MICO</name>
<dbReference type="Proteomes" id="UP000573599">
    <property type="component" value="Unassembled WGS sequence"/>
</dbReference>
<evidence type="ECO:0000256" key="1">
    <source>
        <dbReference type="SAM" id="MobiDB-lite"/>
    </source>
</evidence>
<dbReference type="AlphaFoldDB" id="A0A852WFA3"/>
<evidence type="ECO:0000313" key="3">
    <source>
        <dbReference type="EMBL" id="NYG07449.1"/>
    </source>
</evidence>
<sequence>MSQAAGAPWCRVATGPLAAVVLSLGASACTGAQAGPPATSAPPDTPTTTSNSASFVARMDALMASVNRLQDADGGAVVSVPARPTVVQRPTGLQTMIIRDEDAGAWRPGTYRLVVRCAGEGVLVAHFSLGERSVIRQLDACTAATSTDSLELSIDRAAQKSVVVVVPAGESMGAVGYQVHKVR</sequence>
<evidence type="ECO:0000313" key="4">
    <source>
        <dbReference type="Proteomes" id="UP000573599"/>
    </source>
</evidence>
<feature type="chain" id="PRO_5032372035" description="Lipoprotein" evidence="2">
    <location>
        <begin position="35"/>
        <end position="183"/>
    </location>
</feature>
<accession>A0A852WFA3</accession>
<protein>
    <recommendedName>
        <fullName evidence="5">Lipoprotein</fullName>
    </recommendedName>
</protein>
<dbReference type="EMBL" id="JACCAB010000001">
    <property type="protein sequence ID" value="NYG07449.1"/>
    <property type="molecule type" value="Genomic_DNA"/>
</dbReference>
<keyword evidence="2" id="KW-0732">Signal</keyword>
<evidence type="ECO:0000256" key="2">
    <source>
        <dbReference type="SAM" id="SignalP"/>
    </source>
</evidence>
<evidence type="ECO:0008006" key="5">
    <source>
        <dbReference type="Google" id="ProtNLM"/>
    </source>
</evidence>
<proteinExistence type="predicted"/>
<gene>
    <name evidence="3" type="ORF">BJ986_001936</name>
</gene>
<feature type="region of interest" description="Disordered" evidence="1">
    <location>
        <begin position="32"/>
        <end position="51"/>
    </location>
</feature>
<keyword evidence="4" id="KW-1185">Reference proteome</keyword>
<organism evidence="3 4">
    <name type="scientific">Pedococcus badiiscoriae</name>
    <dbReference type="NCBI Taxonomy" id="642776"/>
    <lineage>
        <taxon>Bacteria</taxon>
        <taxon>Bacillati</taxon>
        <taxon>Actinomycetota</taxon>
        <taxon>Actinomycetes</taxon>
        <taxon>Micrococcales</taxon>
        <taxon>Intrasporangiaceae</taxon>
        <taxon>Pedococcus</taxon>
    </lineage>
</organism>
<comment type="caution">
    <text evidence="3">The sequence shown here is derived from an EMBL/GenBank/DDBJ whole genome shotgun (WGS) entry which is preliminary data.</text>
</comment>
<dbReference type="RefSeq" id="WP_179421800.1">
    <property type="nucleotide sequence ID" value="NZ_JACCAB010000001.1"/>
</dbReference>
<reference evidence="3 4" key="1">
    <citation type="submission" date="2020-07" db="EMBL/GenBank/DDBJ databases">
        <title>Sequencing the genomes of 1000 actinobacteria strains.</title>
        <authorList>
            <person name="Klenk H.-P."/>
        </authorList>
    </citation>
    <scope>NUCLEOTIDE SEQUENCE [LARGE SCALE GENOMIC DNA]</scope>
    <source>
        <strain evidence="3 4">DSM 23987</strain>
    </source>
</reference>